<dbReference type="PANTHER" id="PTHR15074:SF0">
    <property type="entry name" value="METHYL-CPG-BINDING DOMAIN PROTEIN 4-LIKE PROTEIN"/>
    <property type="match status" value="1"/>
</dbReference>
<evidence type="ECO:0000313" key="5">
    <source>
        <dbReference type="EMBL" id="PBK77213.1"/>
    </source>
</evidence>
<protein>
    <recommendedName>
        <fullName evidence="4">HhH-GPD domain-containing protein</fullName>
    </recommendedName>
</protein>
<dbReference type="Proteomes" id="UP000218334">
    <property type="component" value="Unassembled WGS sequence"/>
</dbReference>
<evidence type="ECO:0000313" key="6">
    <source>
        <dbReference type="Proteomes" id="UP000218334"/>
    </source>
</evidence>
<feature type="region of interest" description="Disordered" evidence="3">
    <location>
        <begin position="165"/>
        <end position="194"/>
    </location>
</feature>
<name>A0A2H3CM67_9AGAR</name>
<dbReference type="EMBL" id="KZ293416">
    <property type="protein sequence ID" value="PBK77213.1"/>
    <property type="molecule type" value="Genomic_DNA"/>
</dbReference>
<dbReference type="PANTHER" id="PTHR15074">
    <property type="entry name" value="METHYL-CPG-BINDING PROTEIN"/>
    <property type="match status" value="1"/>
</dbReference>
<feature type="compositionally biased region" description="Low complexity" evidence="3">
    <location>
        <begin position="168"/>
        <end position="179"/>
    </location>
</feature>
<dbReference type="InterPro" id="IPR045138">
    <property type="entry name" value="MeCP2/MBD4"/>
</dbReference>
<proteinExistence type="predicted"/>
<accession>A0A2H3CM67</accession>
<dbReference type="AlphaFoldDB" id="A0A2H3CM67"/>
<evidence type="ECO:0000256" key="1">
    <source>
        <dbReference type="ARBA" id="ARBA00004123"/>
    </source>
</evidence>
<gene>
    <name evidence="5" type="ORF">ARMSODRAFT_1012394</name>
</gene>
<dbReference type="GO" id="GO:0003677">
    <property type="term" value="F:DNA binding"/>
    <property type="evidence" value="ECO:0007669"/>
    <property type="project" value="InterPro"/>
</dbReference>
<sequence length="262" mass="29016">MPQTPSPKRRISPSVTSPYFSLESSSDLGKYIQSPYFSPPKKSSVARKAADDLDVSCCTSLEVRLLCDKVIPLKPILIQELVAHDPWKLIVAVTLLNKTSGKLAIPVFWELVDRWPTALSLSQASDEDLVSLIRPLGTQTVRAKRLIEMSKSYLLDPPSAYDVRRSKPAPLSSSASLASGQGFPAKRKKYPPTPISHLPGTGRYALDSYRIFCTGYENPSSQKWKAVVPTDKKLVQYVVGSSYLQMPVRFTELLSAEVEMGR</sequence>
<evidence type="ECO:0000256" key="3">
    <source>
        <dbReference type="SAM" id="MobiDB-lite"/>
    </source>
</evidence>
<dbReference type="GO" id="GO:0005634">
    <property type="term" value="C:nucleus"/>
    <property type="evidence" value="ECO:0007669"/>
    <property type="project" value="UniProtKB-SubCell"/>
</dbReference>
<dbReference type="Pfam" id="PF00730">
    <property type="entry name" value="HhH-GPD"/>
    <property type="match status" value="1"/>
</dbReference>
<feature type="domain" description="HhH-GPD" evidence="4">
    <location>
        <begin position="92"/>
        <end position="171"/>
    </location>
</feature>
<dbReference type="InterPro" id="IPR003265">
    <property type="entry name" value="HhH-GPD_domain"/>
</dbReference>
<dbReference type="SUPFAM" id="SSF48150">
    <property type="entry name" value="DNA-glycosylase"/>
    <property type="match status" value="1"/>
</dbReference>
<dbReference type="STRING" id="1076256.A0A2H3CM67"/>
<keyword evidence="6" id="KW-1185">Reference proteome</keyword>
<evidence type="ECO:0000256" key="2">
    <source>
        <dbReference type="ARBA" id="ARBA00023242"/>
    </source>
</evidence>
<dbReference type="InterPro" id="IPR011257">
    <property type="entry name" value="DNA_glycosylase"/>
</dbReference>
<dbReference type="GO" id="GO:0006285">
    <property type="term" value="P:base-excision repair, AP site formation"/>
    <property type="evidence" value="ECO:0007669"/>
    <property type="project" value="UniProtKB-ARBA"/>
</dbReference>
<dbReference type="Gene3D" id="1.10.340.30">
    <property type="entry name" value="Hypothetical protein, domain 2"/>
    <property type="match status" value="1"/>
</dbReference>
<reference evidence="6" key="1">
    <citation type="journal article" date="2017" name="Nat. Ecol. Evol.">
        <title>Genome expansion and lineage-specific genetic innovations in the forest pathogenic fungi Armillaria.</title>
        <authorList>
            <person name="Sipos G."/>
            <person name="Prasanna A.N."/>
            <person name="Walter M.C."/>
            <person name="O'Connor E."/>
            <person name="Balint B."/>
            <person name="Krizsan K."/>
            <person name="Kiss B."/>
            <person name="Hess J."/>
            <person name="Varga T."/>
            <person name="Slot J."/>
            <person name="Riley R."/>
            <person name="Boka B."/>
            <person name="Rigling D."/>
            <person name="Barry K."/>
            <person name="Lee J."/>
            <person name="Mihaltcheva S."/>
            <person name="LaButti K."/>
            <person name="Lipzen A."/>
            <person name="Waldron R."/>
            <person name="Moloney N.M."/>
            <person name="Sperisen C."/>
            <person name="Kredics L."/>
            <person name="Vagvoelgyi C."/>
            <person name="Patrignani A."/>
            <person name="Fitzpatrick D."/>
            <person name="Nagy I."/>
            <person name="Doyle S."/>
            <person name="Anderson J.B."/>
            <person name="Grigoriev I.V."/>
            <person name="Gueldener U."/>
            <person name="Muensterkoetter M."/>
            <person name="Nagy L.G."/>
        </authorList>
    </citation>
    <scope>NUCLEOTIDE SEQUENCE [LARGE SCALE GENOMIC DNA]</scope>
    <source>
        <strain evidence="6">28-4</strain>
    </source>
</reference>
<evidence type="ECO:0000259" key="4">
    <source>
        <dbReference type="Pfam" id="PF00730"/>
    </source>
</evidence>
<organism evidence="5 6">
    <name type="scientific">Armillaria solidipes</name>
    <dbReference type="NCBI Taxonomy" id="1076256"/>
    <lineage>
        <taxon>Eukaryota</taxon>
        <taxon>Fungi</taxon>
        <taxon>Dikarya</taxon>
        <taxon>Basidiomycota</taxon>
        <taxon>Agaricomycotina</taxon>
        <taxon>Agaricomycetes</taxon>
        <taxon>Agaricomycetidae</taxon>
        <taxon>Agaricales</taxon>
        <taxon>Marasmiineae</taxon>
        <taxon>Physalacriaceae</taxon>
        <taxon>Armillaria</taxon>
    </lineage>
</organism>
<keyword evidence="2" id="KW-0539">Nucleus</keyword>
<comment type="subcellular location">
    <subcellularLocation>
        <location evidence="1">Nucleus</location>
    </subcellularLocation>
</comment>
<dbReference type="GO" id="GO:0003824">
    <property type="term" value="F:catalytic activity"/>
    <property type="evidence" value="ECO:0007669"/>
    <property type="project" value="InterPro"/>
</dbReference>